<comment type="caution">
    <text evidence="2">The sequence shown here is derived from an EMBL/GenBank/DDBJ whole genome shotgun (WGS) entry which is preliminary data.</text>
</comment>
<reference evidence="2 3" key="1">
    <citation type="submission" date="2020-11" db="EMBL/GenBank/DDBJ databases">
        <authorList>
            <person name="Kim M.K."/>
        </authorList>
    </citation>
    <scope>NUCLEOTIDE SEQUENCE [LARGE SCALE GENOMIC DNA]</scope>
    <source>
        <strain evidence="2 3">BT683</strain>
    </source>
</reference>
<feature type="region of interest" description="Disordered" evidence="1">
    <location>
        <begin position="1"/>
        <end position="49"/>
    </location>
</feature>
<gene>
    <name evidence="2" type="ORF">I2I05_19895</name>
</gene>
<sequence>MYAAAEREERGPAADFGAKSADPRYPMSRQRMHRAPHLGYGPLRRGSRP</sequence>
<evidence type="ECO:0000313" key="2">
    <source>
        <dbReference type="EMBL" id="MBF9239666.1"/>
    </source>
</evidence>
<accession>A0ABS0IMX0</accession>
<dbReference type="Proteomes" id="UP000597617">
    <property type="component" value="Unassembled WGS sequence"/>
</dbReference>
<dbReference type="RefSeq" id="WP_196284016.1">
    <property type="nucleotide sequence ID" value="NZ_JADQDQ010000015.1"/>
</dbReference>
<proteinExistence type="predicted"/>
<evidence type="ECO:0000256" key="1">
    <source>
        <dbReference type="SAM" id="MobiDB-lite"/>
    </source>
</evidence>
<feature type="compositionally biased region" description="Basic and acidic residues" evidence="1">
    <location>
        <begin position="1"/>
        <end position="12"/>
    </location>
</feature>
<evidence type="ECO:0000313" key="3">
    <source>
        <dbReference type="Proteomes" id="UP000597617"/>
    </source>
</evidence>
<dbReference type="EMBL" id="JADQDQ010000015">
    <property type="protein sequence ID" value="MBF9239666.1"/>
    <property type="molecule type" value="Genomic_DNA"/>
</dbReference>
<name>A0ABS0IMX0_9BACT</name>
<keyword evidence="3" id="KW-1185">Reference proteome</keyword>
<protein>
    <submittedName>
        <fullName evidence="2">Uncharacterized protein</fullName>
    </submittedName>
</protein>
<organism evidence="2 3">
    <name type="scientific">Hymenobacter jeongseonensis</name>
    <dbReference type="NCBI Taxonomy" id="2791027"/>
    <lineage>
        <taxon>Bacteria</taxon>
        <taxon>Pseudomonadati</taxon>
        <taxon>Bacteroidota</taxon>
        <taxon>Cytophagia</taxon>
        <taxon>Cytophagales</taxon>
        <taxon>Hymenobacteraceae</taxon>
        <taxon>Hymenobacter</taxon>
    </lineage>
</organism>